<dbReference type="GO" id="GO:0003677">
    <property type="term" value="F:DNA binding"/>
    <property type="evidence" value="ECO:0007669"/>
    <property type="project" value="InterPro"/>
</dbReference>
<evidence type="ECO:0000313" key="1">
    <source>
        <dbReference type="EMBL" id="CAD8880070.1"/>
    </source>
</evidence>
<dbReference type="AlphaFoldDB" id="A0A7S1BAJ0"/>
<dbReference type="InterPro" id="IPR036617">
    <property type="entry name" value="BAF_sf"/>
</dbReference>
<accession>A0A7S1BAJ0</accession>
<dbReference type="Gene3D" id="1.10.150.40">
    <property type="entry name" value="Barrier-to-autointegration factor, BAF"/>
    <property type="match status" value="1"/>
</dbReference>
<sequence length="131" mass="14631">MGDNAGFNPNKSRVSDDTMSVFIRSNIKGEITEVPGIGAGAAKKLAASEDQITNTYQLIGKFLLLKGPDDEEKVESVEHMEKFWHWLSEVGINAHRSAIVRAIAEKMDISYPGIYDATYYEQDEDDDDDDE</sequence>
<protein>
    <submittedName>
        <fullName evidence="1">Uncharacterized protein</fullName>
    </submittedName>
</protein>
<reference evidence="1" key="1">
    <citation type="submission" date="2021-01" db="EMBL/GenBank/DDBJ databases">
        <authorList>
            <person name="Corre E."/>
            <person name="Pelletier E."/>
            <person name="Niang G."/>
            <person name="Scheremetjew M."/>
            <person name="Finn R."/>
            <person name="Kale V."/>
            <person name="Holt S."/>
            <person name="Cochrane G."/>
            <person name="Meng A."/>
            <person name="Brown T."/>
            <person name="Cohen L."/>
        </authorList>
    </citation>
    <scope>NUCLEOTIDE SEQUENCE</scope>
    <source>
        <strain evidence="1">308</strain>
    </source>
</reference>
<proteinExistence type="predicted"/>
<name>A0A7S1BAJ0_9STRA</name>
<dbReference type="EMBL" id="HBFR01010032">
    <property type="protein sequence ID" value="CAD8880070.1"/>
    <property type="molecule type" value="Transcribed_RNA"/>
</dbReference>
<organism evidence="1">
    <name type="scientific">Corethron hystrix</name>
    <dbReference type="NCBI Taxonomy" id="216773"/>
    <lineage>
        <taxon>Eukaryota</taxon>
        <taxon>Sar</taxon>
        <taxon>Stramenopiles</taxon>
        <taxon>Ochrophyta</taxon>
        <taxon>Bacillariophyta</taxon>
        <taxon>Coscinodiscophyceae</taxon>
        <taxon>Corethrophycidae</taxon>
        <taxon>Corethrales</taxon>
        <taxon>Corethraceae</taxon>
        <taxon>Corethron</taxon>
    </lineage>
</organism>
<gene>
    <name evidence="1" type="ORF">CHYS00102_LOCUS7255</name>
</gene>